<keyword evidence="1" id="KW-0812">Transmembrane</keyword>
<dbReference type="Proteomes" id="UP001060919">
    <property type="component" value="Chromosome"/>
</dbReference>
<reference evidence="2" key="1">
    <citation type="submission" date="2022-09" db="EMBL/GenBank/DDBJ databases">
        <title>Aureispira anguillicida sp. nov., isolated from Leptocephalus of Japanese eel Anguilla japonica.</title>
        <authorList>
            <person name="Yuasa K."/>
            <person name="Mekata T."/>
            <person name="Ikunari K."/>
        </authorList>
    </citation>
    <scope>NUCLEOTIDE SEQUENCE</scope>
    <source>
        <strain evidence="2">EL160426</strain>
    </source>
</reference>
<keyword evidence="1" id="KW-1133">Transmembrane helix</keyword>
<dbReference type="Pfam" id="PF05960">
    <property type="entry name" value="DUF885"/>
    <property type="match status" value="1"/>
</dbReference>
<dbReference type="PANTHER" id="PTHR33361:SF16">
    <property type="entry name" value="DUF885 DOMAIN-CONTAINING PROTEIN"/>
    <property type="match status" value="1"/>
</dbReference>
<dbReference type="InterPro" id="IPR010281">
    <property type="entry name" value="DUF885"/>
</dbReference>
<dbReference type="RefSeq" id="WP_264791479.1">
    <property type="nucleotide sequence ID" value="NZ_AP026867.1"/>
</dbReference>
<dbReference type="AlphaFoldDB" id="A0A915YBQ4"/>
<keyword evidence="3" id="KW-1185">Reference proteome</keyword>
<accession>A0A915YBQ4</accession>
<keyword evidence="1" id="KW-0472">Membrane</keyword>
<organism evidence="2 3">
    <name type="scientific">Aureispira anguillae</name>
    <dbReference type="NCBI Taxonomy" id="2864201"/>
    <lineage>
        <taxon>Bacteria</taxon>
        <taxon>Pseudomonadati</taxon>
        <taxon>Bacteroidota</taxon>
        <taxon>Saprospiria</taxon>
        <taxon>Saprospirales</taxon>
        <taxon>Saprospiraceae</taxon>
        <taxon>Aureispira</taxon>
    </lineage>
</organism>
<evidence type="ECO:0000313" key="2">
    <source>
        <dbReference type="EMBL" id="BDS10145.1"/>
    </source>
</evidence>
<feature type="transmembrane region" description="Helical" evidence="1">
    <location>
        <begin position="7"/>
        <end position="27"/>
    </location>
</feature>
<gene>
    <name evidence="2" type="ORF">AsAng_0008530</name>
</gene>
<sequence>MEGYFNIKVKFVIVVLIGVLIYVSYLYRFQERPQNPFLLSIDCTAQEIEEGTTKANLFFERYFEKKLRQNPEQQSRLGIADNNKKWTSMTEGYYRAVYLENQDDLTFLKDSILADGCLTKEAQLNAQLLKHNLQLEIEGESYRYYNYLVNPVDGVQLQVLDLLINAHPIEQEQDANAYIARVRAVPQKINHLIQQLEIRAKKAIVLPKSLFPEVLTFIQHEIIGKGLNGKGQHLIEVDFYQKLEGLSSAQTTKEELKLDLRQALEQQFIPAYKRLYKYLLELEDQAEMDEGVWRLENGAAFYQYKLKEQTTTELTADEIYNLGLDEVARIQEALELLLDSLGHQGTLQAFFKEIKNNKAFYYSEDKQGKKDCLEDIQKTIAAIKPTLESFFMAMPNSEFDQTIVNQFRTMADSPSLYRLPTLVPLYSKNNLMDAPNLMQIPKFQLEALVYHKAIPGRFMQLAMAKEKGHWPQFRRMDASTAHLSGWGVYAAYLAKEMGGYQDIYTDFGRLTMELWWACCLVVDVGIHQKQWNRQQAIDYYKEHTLSKEIDCIKMVERQLISPAEATAFEVGMITILELKKRAQNELGDQFDIREFHEVLLTNGGVPLGILQDLVDDYIQRKMQES</sequence>
<evidence type="ECO:0000256" key="1">
    <source>
        <dbReference type="SAM" id="Phobius"/>
    </source>
</evidence>
<dbReference type="PANTHER" id="PTHR33361">
    <property type="entry name" value="GLR0591 PROTEIN"/>
    <property type="match status" value="1"/>
</dbReference>
<dbReference type="KEGG" id="aup:AsAng_0008530"/>
<evidence type="ECO:0000313" key="3">
    <source>
        <dbReference type="Proteomes" id="UP001060919"/>
    </source>
</evidence>
<name>A0A915YBQ4_9BACT</name>
<dbReference type="EMBL" id="AP026867">
    <property type="protein sequence ID" value="BDS10145.1"/>
    <property type="molecule type" value="Genomic_DNA"/>
</dbReference>
<proteinExistence type="predicted"/>
<protein>
    <submittedName>
        <fullName evidence="2">DUF885 domain-containing protein</fullName>
    </submittedName>
</protein>